<proteinExistence type="predicted"/>
<evidence type="ECO:0000313" key="6">
    <source>
        <dbReference type="RefSeq" id="XP_015173028.1"/>
    </source>
</evidence>
<dbReference type="GeneID" id="107064644"/>
<keyword evidence="5" id="KW-1185">Reference proteome</keyword>
<gene>
    <name evidence="6" type="primary">LOC107064644</name>
</gene>
<dbReference type="Proteomes" id="UP000694924">
    <property type="component" value="Unplaced"/>
</dbReference>
<feature type="coiled-coil region" evidence="4">
    <location>
        <begin position="125"/>
        <end position="357"/>
    </location>
</feature>
<comment type="subcellular location">
    <subcellularLocation>
        <location evidence="1">Cell projection</location>
        <location evidence="1">Cilium</location>
    </subcellularLocation>
</comment>
<feature type="coiled-coil region" evidence="4">
    <location>
        <begin position="38"/>
        <end position="66"/>
    </location>
</feature>
<accession>A0ABM1HYJ1</accession>
<organism evidence="5 6">
    <name type="scientific">Polistes dominula</name>
    <name type="common">European paper wasp</name>
    <name type="synonym">Vespa dominula</name>
    <dbReference type="NCBI Taxonomy" id="743375"/>
    <lineage>
        <taxon>Eukaryota</taxon>
        <taxon>Metazoa</taxon>
        <taxon>Ecdysozoa</taxon>
        <taxon>Arthropoda</taxon>
        <taxon>Hexapoda</taxon>
        <taxon>Insecta</taxon>
        <taxon>Pterygota</taxon>
        <taxon>Neoptera</taxon>
        <taxon>Endopterygota</taxon>
        <taxon>Hymenoptera</taxon>
        <taxon>Apocrita</taxon>
        <taxon>Aculeata</taxon>
        <taxon>Vespoidea</taxon>
        <taxon>Vespidae</taxon>
        <taxon>Polistinae</taxon>
        <taxon>Polistini</taxon>
        <taxon>Polistes</taxon>
    </lineage>
</organism>
<name>A0ABM1HYJ1_POLDO</name>
<keyword evidence="2" id="KW-0969">Cilium</keyword>
<dbReference type="InterPro" id="IPR043596">
    <property type="entry name" value="CFAP53/TCHP"/>
</dbReference>
<keyword evidence="4" id="KW-0175">Coiled coil</keyword>
<dbReference type="PANTHER" id="PTHR31183:SF1">
    <property type="entry name" value="CILIA- AND FLAGELLA-ASSOCIATED PROTEIN 53"/>
    <property type="match status" value="1"/>
</dbReference>
<evidence type="ECO:0000256" key="2">
    <source>
        <dbReference type="ARBA" id="ARBA00023069"/>
    </source>
</evidence>
<reference evidence="6" key="1">
    <citation type="submission" date="2025-08" db="UniProtKB">
        <authorList>
            <consortium name="RefSeq"/>
        </authorList>
    </citation>
    <scope>IDENTIFICATION</scope>
    <source>
        <tissue evidence="6">Whole body</tissue>
    </source>
</reference>
<keyword evidence="3" id="KW-0966">Cell projection</keyword>
<evidence type="ECO:0000256" key="4">
    <source>
        <dbReference type="SAM" id="Coils"/>
    </source>
</evidence>
<sequence>MAEYEESINVRRDKLRDLILKEEMELTREIIEQAQHGNDFRMEEMREETERLRRQQEEERLALLATKRMQQYIERHSELRTQLTKRFTKEAKSCNLVQMAENEAKRRAENELEELWHELMLREIKAKEDREIEEAKKRFHQQQDALTTLAKQVAGKLALEEEEKRVRKEEREYLEQLWENVRKEETKKLETERKKREALKKELEEQASRAKRILIERAKEEAKIDETLNDLAKEELEREKQAVKESSIALRQELLAYLKYLEELREEEAKRNLEVDKIIEESMKDANARRDLAVKRFKEMRERNLREVLLGREEQLRLKKESMEREKRSIENEKILLEKEIETNAKLSAIMKEEERKKMICYGKDLKEQQKYYEIVRAREREEDEKIYQDGLKREEEYQKLNEVLLKATENIARPHPFNLLLKEYETRHRCQLVLEKPEEVLSYCPPSLPPPIQTLPPSSTK</sequence>
<evidence type="ECO:0000256" key="1">
    <source>
        <dbReference type="ARBA" id="ARBA00004138"/>
    </source>
</evidence>
<evidence type="ECO:0000313" key="5">
    <source>
        <dbReference type="Proteomes" id="UP000694924"/>
    </source>
</evidence>
<evidence type="ECO:0000256" key="3">
    <source>
        <dbReference type="ARBA" id="ARBA00023273"/>
    </source>
</evidence>
<protein>
    <submittedName>
        <fullName evidence="6">Trichoplein keratin filament-binding protein-like</fullName>
    </submittedName>
</protein>
<dbReference type="PANTHER" id="PTHR31183">
    <property type="entry name" value="TRICHOPLEIN KERATIN FILAMENT-BINDING PROTEIN FAMILY MEMBER"/>
    <property type="match status" value="1"/>
</dbReference>
<dbReference type="RefSeq" id="XP_015173028.1">
    <property type="nucleotide sequence ID" value="XM_015317542.1"/>
</dbReference>